<dbReference type="CDD" id="cd18186">
    <property type="entry name" value="BTB_POZ_ZBTB_KLHL-like"/>
    <property type="match status" value="1"/>
</dbReference>
<dbReference type="SUPFAM" id="SSF54695">
    <property type="entry name" value="POZ domain"/>
    <property type="match status" value="1"/>
</dbReference>
<organism evidence="2 3">
    <name type="scientific">Lithohypha guttulata</name>
    <dbReference type="NCBI Taxonomy" id="1690604"/>
    <lineage>
        <taxon>Eukaryota</taxon>
        <taxon>Fungi</taxon>
        <taxon>Dikarya</taxon>
        <taxon>Ascomycota</taxon>
        <taxon>Pezizomycotina</taxon>
        <taxon>Eurotiomycetes</taxon>
        <taxon>Chaetothyriomycetidae</taxon>
        <taxon>Chaetothyriales</taxon>
        <taxon>Trichomeriaceae</taxon>
        <taxon>Lithohypha</taxon>
    </lineage>
</organism>
<dbReference type="PANTHER" id="PTHR47843">
    <property type="entry name" value="BTB DOMAIN-CONTAINING PROTEIN-RELATED"/>
    <property type="match status" value="1"/>
</dbReference>
<gene>
    <name evidence="2" type="ORF">LTR24_009407</name>
</gene>
<evidence type="ECO:0000313" key="3">
    <source>
        <dbReference type="Proteomes" id="UP001345013"/>
    </source>
</evidence>
<name>A0ABR0JX34_9EURO</name>
<comment type="caution">
    <text evidence="2">The sequence shown here is derived from an EMBL/GenBank/DDBJ whole genome shotgun (WGS) entry which is preliminary data.</text>
</comment>
<keyword evidence="3" id="KW-1185">Reference proteome</keyword>
<feature type="domain" description="BTB" evidence="1">
    <location>
        <begin position="22"/>
        <end position="86"/>
    </location>
</feature>
<dbReference type="SMART" id="SM00225">
    <property type="entry name" value="BTB"/>
    <property type="match status" value="1"/>
</dbReference>
<accession>A0ABR0JX34</accession>
<dbReference type="Pfam" id="PF00651">
    <property type="entry name" value="BTB"/>
    <property type="match status" value="1"/>
</dbReference>
<dbReference type="EMBL" id="JAVRRG010000204">
    <property type="protein sequence ID" value="KAK5077708.1"/>
    <property type="molecule type" value="Genomic_DNA"/>
</dbReference>
<dbReference type="PROSITE" id="PS50097">
    <property type="entry name" value="BTB"/>
    <property type="match status" value="1"/>
</dbReference>
<evidence type="ECO:0000259" key="1">
    <source>
        <dbReference type="PROSITE" id="PS50097"/>
    </source>
</evidence>
<protein>
    <recommendedName>
        <fullName evidence="1">BTB domain-containing protein</fullName>
    </recommendedName>
</protein>
<dbReference type="InterPro" id="IPR011333">
    <property type="entry name" value="SKP1/BTB/POZ_sf"/>
</dbReference>
<dbReference type="Gene3D" id="3.30.710.10">
    <property type="entry name" value="Potassium Channel Kv1.1, Chain A"/>
    <property type="match status" value="1"/>
</dbReference>
<proteinExistence type="predicted"/>
<evidence type="ECO:0000313" key="2">
    <source>
        <dbReference type="EMBL" id="KAK5077708.1"/>
    </source>
</evidence>
<dbReference type="InterPro" id="IPR000210">
    <property type="entry name" value="BTB/POZ_dom"/>
</dbReference>
<dbReference type="PANTHER" id="PTHR47843:SF5">
    <property type="entry name" value="BTB_POZ DOMAIN PROTEIN"/>
    <property type="match status" value="1"/>
</dbReference>
<dbReference type="Proteomes" id="UP001345013">
    <property type="component" value="Unassembled WGS sequence"/>
</dbReference>
<reference evidence="2 3" key="1">
    <citation type="submission" date="2023-08" db="EMBL/GenBank/DDBJ databases">
        <title>Black Yeasts Isolated from many extreme environments.</title>
        <authorList>
            <person name="Coleine C."/>
            <person name="Stajich J.E."/>
            <person name="Selbmann L."/>
        </authorList>
    </citation>
    <scope>NUCLEOTIDE SEQUENCE [LARGE SCALE GENOMIC DNA]</scope>
    <source>
        <strain evidence="2 3">CCFEE 5885</strain>
    </source>
</reference>
<sequence>MISPLETIVGAQKKLLRKPITSDITIKCGDRTWRCQSAILSQRCEFFRVATVGGFKEAELRTITLNDDDAEGVDLMLVYLYTLEVSKLFDITTAEMCFTLGDKYDLQVFRTAGYEHLLSRLDWTIWSLQDESAKTLFVAFLYQLWTWNMKDSDDLRAAVVQNFSRLGRALIEYEPFQKLLEVNAAFSLALVRALLKATG</sequence>